<dbReference type="Proteomes" id="UP000297454">
    <property type="component" value="Unassembled WGS sequence"/>
</dbReference>
<organism evidence="1 2">
    <name type="scientific">Helcococcus ovis</name>
    <dbReference type="NCBI Taxonomy" id="72026"/>
    <lineage>
        <taxon>Bacteria</taxon>
        <taxon>Bacillati</taxon>
        <taxon>Bacillota</taxon>
        <taxon>Tissierellia</taxon>
        <taxon>Tissierellales</taxon>
        <taxon>Peptoniphilaceae</taxon>
        <taxon>Helcococcus</taxon>
    </lineage>
</organism>
<dbReference type="RefSeq" id="WP_134711279.1">
    <property type="nucleotide sequence ID" value="NZ_CP119081.1"/>
</dbReference>
<accession>A0A4R9C3P3</accession>
<reference evidence="1 2" key="1">
    <citation type="submission" date="2019-01" db="EMBL/GenBank/DDBJ databases">
        <title>Draft Genome Sequences of Helcococcus ovis Strains Isolated from the Uterus and Vagina of Dairy Cows with Metritis.</title>
        <authorList>
            <person name="Cunha F."/>
            <person name="Jeon S.J."/>
            <person name="Kutzer P."/>
            <person name="Galvao K.N."/>
        </authorList>
    </citation>
    <scope>NUCLEOTIDE SEQUENCE [LARGE SCALE GENOMIC DNA]</scope>
    <source>
        <strain evidence="1 2">KG-37</strain>
    </source>
</reference>
<dbReference type="AlphaFoldDB" id="A0A4R9C3P3"/>
<gene>
    <name evidence="1" type="ORF">EQF91_02530</name>
</gene>
<dbReference type="OrthoDB" id="2224554at2"/>
<dbReference type="EMBL" id="SCFR01000005">
    <property type="protein sequence ID" value="TFF67021.1"/>
    <property type="molecule type" value="Genomic_DNA"/>
</dbReference>
<evidence type="ECO:0000313" key="1">
    <source>
        <dbReference type="EMBL" id="TFF67021.1"/>
    </source>
</evidence>
<keyword evidence="2" id="KW-1185">Reference proteome</keyword>
<comment type="caution">
    <text evidence="1">The sequence shown here is derived from an EMBL/GenBank/DDBJ whole genome shotgun (WGS) entry which is preliminary data.</text>
</comment>
<proteinExistence type="predicted"/>
<evidence type="ECO:0000313" key="2">
    <source>
        <dbReference type="Proteomes" id="UP000297454"/>
    </source>
</evidence>
<dbReference type="GeneID" id="97030205"/>
<sequence>MELVLPQNYVEIEQEEMEYLDGGEMQYMEAPGKLSKEKWIYMYTAQPYAFYKNSKTGEIKMVQVTSINQHLINVVTKKWADSIANAGNYFGGRP</sequence>
<protein>
    <submittedName>
        <fullName evidence="1">Uncharacterized protein</fullName>
    </submittedName>
</protein>
<name>A0A4R9C3P3_9FIRM</name>